<dbReference type="GO" id="GO:0071222">
    <property type="term" value="P:cellular response to lipopolysaccharide"/>
    <property type="evidence" value="ECO:0007669"/>
    <property type="project" value="Ensembl"/>
</dbReference>
<dbReference type="GO" id="GO:2001045">
    <property type="term" value="P:negative regulation of integrin-mediated signaling pathway"/>
    <property type="evidence" value="ECO:0007669"/>
    <property type="project" value="Ensembl"/>
</dbReference>
<dbReference type="PROSITE" id="PS00284">
    <property type="entry name" value="SERPIN"/>
    <property type="match status" value="1"/>
</dbReference>
<dbReference type="GO" id="GO:2000098">
    <property type="term" value="P:negative regulation of smooth muscle cell-matrix adhesion"/>
    <property type="evidence" value="ECO:0007669"/>
    <property type="project" value="Ensembl"/>
</dbReference>
<gene>
    <name evidence="8" type="primary">SERPINE1</name>
</gene>
<comment type="similarity">
    <text evidence="5">Belongs to the serpin family.</text>
</comment>
<dbReference type="AlphaFoldDB" id="A0A663F9M5"/>
<dbReference type="GO" id="GO:0048260">
    <property type="term" value="P:positive regulation of receptor-mediated endocytosis"/>
    <property type="evidence" value="ECO:0007669"/>
    <property type="project" value="Ensembl"/>
</dbReference>
<dbReference type="GO" id="GO:1902042">
    <property type="term" value="P:negative regulation of extrinsic apoptotic signaling pathway via death domain receptors"/>
    <property type="evidence" value="ECO:0007669"/>
    <property type="project" value="Ensembl"/>
</dbReference>
<evidence type="ECO:0000259" key="7">
    <source>
        <dbReference type="SMART" id="SM00093"/>
    </source>
</evidence>
<feature type="chain" id="PRO_5025566858" description="Plasminogen activator inhibitor 1" evidence="6">
    <location>
        <begin position="20"/>
        <end position="397"/>
    </location>
</feature>
<evidence type="ECO:0000256" key="2">
    <source>
        <dbReference type="ARBA" id="ARBA00041825"/>
    </source>
</evidence>
<dbReference type="PANTHER" id="PTHR11461:SF49">
    <property type="entry name" value="PLASMINOGEN ACTIVATOR INHIBITOR 1"/>
    <property type="match status" value="1"/>
</dbReference>
<dbReference type="RefSeq" id="XP_040977896.1">
    <property type="nucleotide sequence ID" value="XM_041121962.1"/>
</dbReference>
<evidence type="ECO:0000256" key="5">
    <source>
        <dbReference type="RuleBase" id="RU000411"/>
    </source>
</evidence>
<accession>A0A663F9M5</accession>
<dbReference type="GO" id="GO:0014912">
    <property type="term" value="P:negative regulation of smooth muscle cell migration"/>
    <property type="evidence" value="ECO:0007669"/>
    <property type="project" value="Ensembl"/>
</dbReference>
<dbReference type="GO" id="GO:0070062">
    <property type="term" value="C:extracellular exosome"/>
    <property type="evidence" value="ECO:0007669"/>
    <property type="project" value="Ensembl"/>
</dbReference>
<dbReference type="GO" id="GO:0001525">
    <property type="term" value="P:angiogenesis"/>
    <property type="evidence" value="ECO:0007669"/>
    <property type="project" value="Ensembl"/>
</dbReference>
<dbReference type="GO" id="GO:0005102">
    <property type="term" value="F:signaling receptor binding"/>
    <property type="evidence" value="ECO:0007669"/>
    <property type="project" value="Ensembl"/>
</dbReference>
<dbReference type="KEGG" id="achc:115338409"/>
<dbReference type="Pfam" id="PF00079">
    <property type="entry name" value="Serpin"/>
    <property type="match status" value="1"/>
</dbReference>
<dbReference type="PANTHER" id="PTHR11461">
    <property type="entry name" value="SERINE PROTEASE INHIBITOR, SERPIN"/>
    <property type="match status" value="1"/>
</dbReference>
<dbReference type="InterPro" id="IPR042185">
    <property type="entry name" value="Serpin_sf_2"/>
</dbReference>
<keyword evidence="6" id="KW-0732">Signal</keyword>
<dbReference type="GeneID" id="115338409"/>
<dbReference type="GO" id="GO:0051918">
    <property type="term" value="P:negative regulation of fibrinolysis"/>
    <property type="evidence" value="ECO:0007669"/>
    <property type="project" value="Ensembl"/>
</dbReference>
<proteinExistence type="inferred from homology"/>
<dbReference type="SUPFAM" id="SSF56574">
    <property type="entry name" value="Serpins"/>
    <property type="match status" value="1"/>
</dbReference>
<dbReference type="InterPro" id="IPR036186">
    <property type="entry name" value="Serpin_sf"/>
</dbReference>
<dbReference type="GO" id="GO:0033629">
    <property type="term" value="P:negative regulation of cell adhesion mediated by integrin"/>
    <property type="evidence" value="ECO:0007669"/>
    <property type="project" value="Ensembl"/>
</dbReference>
<reference evidence="8" key="2">
    <citation type="submission" date="2025-09" db="UniProtKB">
        <authorList>
            <consortium name="Ensembl"/>
        </authorList>
    </citation>
    <scope>IDENTIFICATION</scope>
</reference>
<keyword evidence="9" id="KW-1185">Reference proteome</keyword>
<dbReference type="Proteomes" id="UP000472275">
    <property type="component" value="Unassembled WGS sequence"/>
</dbReference>
<dbReference type="SMART" id="SM00093">
    <property type="entry name" value="SERPIN"/>
    <property type="match status" value="1"/>
</dbReference>
<dbReference type="GO" id="GO:0090399">
    <property type="term" value="P:replicative senescence"/>
    <property type="evidence" value="ECO:0007669"/>
    <property type="project" value="Ensembl"/>
</dbReference>
<dbReference type="Gene3D" id="2.30.39.10">
    <property type="entry name" value="Alpha-1-antitrypsin, domain 1"/>
    <property type="match status" value="1"/>
</dbReference>
<evidence type="ECO:0000256" key="6">
    <source>
        <dbReference type="SAM" id="SignalP"/>
    </source>
</evidence>
<dbReference type="GO" id="GO:0070495">
    <property type="term" value="P:negative regulation of thrombin-activated receptor signaling pathway"/>
    <property type="evidence" value="ECO:0007669"/>
    <property type="project" value="Ensembl"/>
</dbReference>
<dbReference type="GO" id="GO:0002020">
    <property type="term" value="F:protease binding"/>
    <property type="evidence" value="ECO:0007669"/>
    <property type="project" value="Ensembl"/>
</dbReference>
<evidence type="ECO:0000313" key="8">
    <source>
        <dbReference type="Ensembl" id="ENSACCP00020020566.1"/>
    </source>
</evidence>
<dbReference type="GO" id="GO:1901331">
    <property type="term" value="P:positive regulation of odontoblast differentiation"/>
    <property type="evidence" value="ECO:0007669"/>
    <property type="project" value="Ensembl"/>
</dbReference>
<protein>
    <recommendedName>
        <fullName evidence="1">Plasminogen activator inhibitor 1</fullName>
    </recommendedName>
    <alternativeName>
        <fullName evidence="2">Endothelial plasminogen activator inhibitor</fullName>
    </alternativeName>
    <alternativeName>
        <fullName evidence="3">Serpin E1</fullName>
    </alternativeName>
</protein>
<dbReference type="InterPro" id="IPR023795">
    <property type="entry name" value="Serpin_CS"/>
</dbReference>
<dbReference type="GO" id="GO:0045766">
    <property type="term" value="P:positive regulation of angiogenesis"/>
    <property type="evidence" value="ECO:0007669"/>
    <property type="project" value="Ensembl"/>
</dbReference>
<evidence type="ECO:0000313" key="9">
    <source>
        <dbReference type="Proteomes" id="UP000472275"/>
    </source>
</evidence>
<feature type="signal peptide" evidence="6">
    <location>
        <begin position="1"/>
        <end position="19"/>
    </location>
</feature>
<evidence type="ECO:0000256" key="1">
    <source>
        <dbReference type="ARBA" id="ARBA00040523"/>
    </source>
</evidence>
<evidence type="ECO:0000256" key="4">
    <source>
        <dbReference type="ARBA" id="ARBA00066062"/>
    </source>
</evidence>
<dbReference type="InterPro" id="IPR042178">
    <property type="entry name" value="Serpin_sf_1"/>
</dbReference>
<dbReference type="InParanoid" id="A0A663F9M5"/>
<sequence length="397" mass="42733">MRVAPVALVALAWVALVGAGTPVTGRVAQLVTDFGLRLFREAVGRRGDTNAIFAPHGATAVLVALQLATAGHGRHQLDVAMGFSVNDPGMAAELRALRQALRGPGHLLAVAEGLFVGRGLALTPGFVPRFIHTLGPRRLVRVDFQRGEGARALLDAWVRDQTQGLIRGLLPPGVLGASTRLVLANALYFKGAWMRPFPPAATHPRPFRRADGSVVTVPMMEQTAKFNYGDFETPGGVPYEVVEVPYGGGAVAMLLVAPIQRDVPIVTLTRLLDARLVTTWVANMKPVPRVLVLPRFSLETTWDLRAPLKSLGVRALFDPDAADFTPLSAEEPLVLGQALQKVRMEVTENGTEVASATAAIVYSRMAPLEILLDRPFLFLVRHNPTGTILFVGQVTEP</sequence>
<dbReference type="CTD" id="5054"/>
<dbReference type="Ensembl" id="ENSACCT00020021460.1">
    <property type="protein sequence ID" value="ENSACCP00020020566.1"/>
    <property type="gene ID" value="ENSACCG00020014153.1"/>
</dbReference>
<dbReference type="GO" id="GO:0090026">
    <property type="term" value="P:positive regulation of monocyte chemotaxis"/>
    <property type="evidence" value="ECO:0007669"/>
    <property type="project" value="Ensembl"/>
</dbReference>
<name>A0A663F9M5_AQUCH</name>
<dbReference type="GO" id="GO:0050829">
    <property type="term" value="P:defense response to Gram-negative bacterium"/>
    <property type="evidence" value="ECO:0007669"/>
    <property type="project" value="Ensembl"/>
</dbReference>
<dbReference type="InterPro" id="IPR000215">
    <property type="entry name" value="Serpin_fam"/>
</dbReference>
<dbReference type="GO" id="GO:0032757">
    <property type="term" value="P:positive regulation of interleukin-8 production"/>
    <property type="evidence" value="ECO:0007669"/>
    <property type="project" value="Ensembl"/>
</dbReference>
<dbReference type="GO" id="GO:0030195">
    <property type="term" value="P:negative regulation of blood coagulation"/>
    <property type="evidence" value="ECO:0007669"/>
    <property type="project" value="Ensembl"/>
</dbReference>
<dbReference type="GO" id="GO:0031012">
    <property type="term" value="C:extracellular matrix"/>
    <property type="evidence" value="ECO:0007669"/>
    <property type="project" value="Ensembl"/>
</dbReference>
<organism evidence="8 9">
    <name type="scientific">Aquila chrysaetos chrysaetos</name>
    <dbReference type="NCBI Taxonomy" id="223781"/>
    <lineage>
        <taxon>Eukaryota</taxon>
        <taxon>Metazoa</taxon>
        <taxon>Chordata</taxon>
        <taxon>Craniata</taxon>
        <taxon>Vertebrata</taxon>
        <taxon>Euteleostomi</taxon>
        <taxon>Archelosauria</taxon>
        <taxon>Archosauria</taxon>
        <taxon>Dinosauria</taxon>
        <taxon>Saurischia</taxon>
        <taxon>Theropoda</taxon>
        <taxon>Coelurosauria</taxon>
        <taxon>Aves</taxon>
        <taxon>Neognathae</taxon>
        <taxon>Neoaves</taxon>
        <taxon>Telluraves</taxon>
        <taxon>Accipitrimorphae</taxon>
        <taxon>Accipitriformes</taxon>
        <taxon>Accipitridae</taxon>
        <taxon>Accipitrinae</taxon>
        <taxon>Aquila</taxon>
    </lineage>
</organism>
<dbReference type="GeneTree" id="ENSGT00940000160621"/>
<dbReference type="InterPro" id="IPR023796">
    <property type="entry name" value="Serpin_dom"/>
</dbReference>
<dbReference type="GO" id="GO:0061044">
    <property type="term" value="P:negative regulation of vascular wound healing"/>
    <property type="evidence" value="ECO:0007669"/>
    <property type="project" value="Ensembl"/>
</dbReference>
<dbReference type="GO" id="GO:0010757">
    <property type="term" value="P:negative regulation of plasminogen activation"/>
    <property type="evidence" value="ECO:0007669"/>
    <property type="project" value="Ensembl"/>
</dbReference>
<dbReference type="GO" id="GO:0004867">
    <property type="term" value="F:serine-type endopeptidase inhibitor activity"/>
    <property type="evidence" value="ECO:0007669"/>
    <property type="project" value="Ensembl"/>
</dbReference>
<feature type="domain" description="Serpin" evidence="7">
    <location>
        <begin position="36"/>
        <end position="397"/>
    </location>
</feature>
<dbReference type="Gene3D" id="3.30.497.10">
    <property type="entry name" value="Antithrombin, subunit I, domain 2"/>
    <property type="match status" value="1"/>
</dbReference>
<dbReference type="GO" id="GO:0097180">
    <property type="term" value="C:serine protease inhibitor complex"/>
    <property type="evidence" value="ECO:0007669"/>
    <property type="project" value="Ensembl"/>
</dbReference>
<reference evidence="8" key="1">
    <citation type="submission" date="2025-08" db="UniProtKB">
        <authorList>
            <consortium name="Ensembl"/>
        </authorList>
    </citation>
    <scope>IDENTIFICATION</scope>
</reference>
<dbReference type="GO" id="GO:0035491">
    <property type="term" value="P:positive regulation of leukotriene production involved in inflammatory response"/>
    <property type="evidence" value="ECO:0007669"/>
    <property type="project" value="Ensembl"/>
</dbReference>
<comment type="subunit">
    <text evidence="4">Forms a heterodimer with TMPRSS7. Interacts with VTN. Binds LRP1B; binding is followed by internalization and degradation. Interacts with PPP1CB. In complex with PLAU/uPA, interacts with PLAUR/uPAR. Interacts with SORL1 and LRP1, either alone or in complex with PLAU; these interactions are abolished in the presence of LRPAP1/RAP. The ternary complex composed of PLAUR-PLAU-PAI1 also interacts with SORL1. Interacts with PLAT/tPA. Also interacts with SORL1, when complexed to PLAT/tPA.</text>
</comment>
<dbReference type="OrthoDB" id="8179360at2759"/>
<evidence type="ECO:0000256" key="3">
    <source>
        <dbReference type="ARBA" id="ARBA00043166"/>
    </source>
</evidence>
<dbReference type="GO" id="GO:2000352">
    <property type="term" value="P:negative regulation of endothelial cell apoptotic process"/>
    <property type="evidence" value="ECO:0007669"/>
    <property type="project" value="Ensembl"/>
</dbReference>